<dbReference type="SUPFAM" id="SSF102588">
    <property type="entry name" value="LmbE-like"/>
    <property type="match status" value="1"/>
</dbReference>
<dbReference type="InterPro" id="IPR013783">
    <property type="entry name" value="Ig-like_fold"/>
</dbReference>
<evidence type="ECO:0000256" key="1">
    <source>
        <dbReference type="ARBA" id="ARBA00022833"/>
    </source>
</evidence>
<dbReference type="InterPro" id="IPR010502">
    <property type="entry name" value="Carb-bd_dom_fam9"/>
</dbReference>
<dbReference type="GO" id="GO:0016052">
    <property type="term" value="P:carbohydrate catabolic process"/>
    <property type="evidence" value="ECO:0007669"/>
    <property type="project" value="InterPro"/>
</dbReference>
<reference evidence="5 6" key="1">
    <citation type="submission" date="2019-03" db="EMBL/GenBank/DDBJ databases">
        <title>Draft genome sequences of novel Actinobacteria.</title>
        <authorList>
            <person name="Sahin N."/>
            <person name="Ay H."/>
            <person name="Saygin H."/>
        </authorList>
    </citation>
    <scope>NUCLEOTIDE SEQUENCE [LARGE SCALE GENOMIC DNA]</scope>
    <source>
        <strain evidence="5 6">DSM 45941</strain>
    </source>
</reference>
<keyword evidence="1" id="KW-0862">Zinc</keyword>
<sequence>MRRLALPAVLSAALAALSVAFAGPPALAAPPGGAPSGAPPGDGRLDVLFVGAHPDDEAGALSTLGQWNEFGKAKVGVLTVTRGEGGGNAAGTEEGPALGLLRENEERRAVGKAGVTDISYLDKVDFYYTVSTPLTAETWDHDKTLEKVVRLVRETRPKVIVTMVPAPLPGQHGNHQMAARLATEAYFAAADAKAYPAQLGKERLQTWAPGRLFQTGGASGPTGSACAAQGTPAEPASTTYGVWGGRASARNGGKTWAQVEREAQRTYVSQGWGGFPDVPSDPAQIGCDYYRQIHSRVPYTLGNTDPAAMLEGAVLPGKGGLPLGARFSLTTDSLGVTAGAPFKVTAHAGSPKRLKAAKAALSVPAGWNVTGSGDLGNVGSKERTATFTVTPPAGTKAGRVRLAATLTSGKAKGQAATPVEVRPAVTGVLEPLPRVSDFDSWADETGVPALKGQVKRVLTLASGSSRKVRVDLANTTSSAQSGTVKLGLPDGFSADAASKPYTLEAGATGSATFTVANTDASLPTSNEGGTDGDYGLTITTTPSSGEADVQKGALELVPAAELPKATTTPTVDGKESPGEYPGPELNLSRVWEGSACESAADCSATGKVTWTDDALHLLVKVRDDKQGTVLGADDCKRHWRTDSVEIGIDPRGDSENTSTTFKTGIFPKMSDGKPCFERDADAHQGPGEETAPGMKVASAVADPYDGYVIEAEIPFKALPTAVDPQRMGLNMFVYDSDTQDKTGQTRIGWSTWGGVQGDPYRWGLVSLPGHTPPSGMPTTPPPPVMPTDATQSVNSPESIIQSVRTGIPLAAGPAAPRSDTARIIGEPKVAGGSATVRLRATGPGTAHVHVWDGKLLGTKDVEIKRAGVTTVTVPGAAGTLTMAFEAAKGGTASGAVPLPR</sequence>
<proteinExistence type="predicted"/>
<feature type="domain" description="Carbohydrate-binding" evidence="4">
    <location>
        <begin position="572"/>
        <end position="768"/>
    </location>
</feature>
<dbReference type="InterPro" id="IPR024078">
    <property type="entry name" value="LmbE-like_dom_sf"/>
</dbReference>
<dbReference type="InterPro" id="IPR003737">
    <property type="entry name" value="GlcNAc_PI_deacetylase-related"/>
</dbReference>
<feature type="signal peptide" evidence="3">
    <location>
        <begin position="1"/>
        <end position="28"/>
    </location>
</feature>
<dbReference type="CDD" id="cd09619">
    <property type="entry name" value="CBM9_like_4"/>
    <property type="match status" value="1"/>
</dbReference>
<feature type="compositionally biased region" description="Polar residues" evidence="2">
    <location>
        <begin position="519"/>
        <end position="528"/>
    </location>
</feature>
<evidence type="ECO:0000313" key="6">
    <source>
        <dbReference type="Proteomes" id="UP000295578"/>
    </source>
</evidence>
<evidence type="ECO:0000313" key="5">
    <source>
        <dbReference type="EMBL" id="TDD69560.1"/>
    </source>
</evidence>
<feature type="chain" id="PRO_5020800245" description="Carbohydrate-binding domain-containing protein" evidence="3">
    <location>
        <begin position="29"/>
        <end position="900"/>
    </location>
</feature>
<keyword evidence="3" id="KW-0732">Signal</keyword>
<comment type="caution">
    <text evidence="5">The sequence shown here is derived from an EMBL/GenBank/DDBJ whole genome shotgun (WGS) entry which is preliminary data.</text>
</comment>
<dbReference type="Pfam" id="PF06452">
    <property type="entry name" value="CBM9_1"/>
    <property type="match status" value="1"/>
</dbReference>
<dbReference type="PANTHER" id="PTHR12993:SF11">
    <property type="entry name" value="N-ACETYLGLUCOSAMINYL-PHOSPHATIDYLINOSITOL DE-N-ACETYLASE"/>
    <property type="match status" value="1"/>
</dbReference>
<accession>A0A4R5AE38</accession>
<feature type="region of interest" description="Disordered" evidence="2">
    <location>
        <begin position="560"/>
        <end position="583"/>
    </location>
</feature>
<dbReference type="GO" id="GO:0016811">
    <property type="term" value="F:hydrolase activity, acting on carbon-nitrogen (but not peptide) bonds, in linear amides"/>
    <property type="evidence" value="ECO:0007669"/>
    <property type="project" value="TreeGrafter"/>
</dbReference>
<dbReference type="OrthoDB" id="3913894at2"/>
<dbReference type="Proteomes" id="UP000295578">
    <property type="component" value="Unassembled WGS sequence"/>
</dbReference>
<dbReference type="GO" id="GO:0016137">
    <property type="term" value="P:glycoside metabolic process"/>
    <property type="evidence" value="ECO:0007669"/>
    <property type="project" value="UniProtKB-ARBA"/>
</dbReference>
<name>A0A4R5AE38_9ACTN</name>
<dbReference type="SUPFAM" id="SSF49344">
    <property type="entry name" value="CBD9-like"/>
    <property type="match status" value="1"/>
</dbReference>
<dbReference type="AlphaFoldDB" id="A0A4R5AE38"/>
<gene>
    <name evidence="5" type="ORF">E1293_35755</name>
</gene>
<protein>
    <recommendedName>
        <fullName evidence="4">Carbohydrate-binding domain-containing protein</fullName>
    </recommendedName>
</protein>
<feature type="region of interest" description="Disordered" evidence="2">
    <location>
        <begin position="519"/>
        <end position="548"/>
    </location>
</feature>
<dbReference type="Pfam" id="PF02585">
    <property type="entry name" value="PIG-L"/>
    <property type="match status" value="1"/>
</dbReference>
<dbReference type="PANTHER" id="PTHR12993">
    <property type="entry name" value="N-ACETYLGLUCOSAMINYL-PHOSPHATIDYLINOSITOL DE-N-ACETYLASE-RELATED"/>
    <property type="match status" value="1"/>
</dbReference>
<evidence type="ECO:0000256" key="3">
    <source>
        <dbReference type="SAM" id="SignalP"/>
    </source>
</evidence>
<evidence type="ECO:0000256" key="2">
    <source>
        <dbReference type="SAM" id="MobiDB-lite"/>
    </source>
</evidence>
<organism evidence="5 6">
    <name type="scientific">Actinomadura darangshiensis</name>
    <dbReference type="NCBI Taxonomy" id="705336"/>
    <lineage>
        <taxon>Bacteria</taxon>
        <taxon>Bacillati</taxon>
        <taxon>Actinomycetota</taxon>
        <taxon>Actinomycetes</taxon>
        <taxon>Streptosporangiales</taxon>
        <taxon>Thermomonosporaceae</taxon>
        <taxon>Actinomadura</taxon>
    </lineage>
</organism>
<dbReference type="GO" id="GO:0004553">
    <property type="term" value="F:hydrolase activity, hydrolyzing O-glycosyl compounds"/>
    <property type="evidence" value="ECO:0007669"/>
    <property type="project" value="InterPro"/>
</dbReference>
<dbReference type="RefSeq" id="WP_132202665.1">
    <property type="nucleotide sequence ID" value="NZ_SMKY01000250.1"/>
</dbReference>
<dbReference type="Gene3D" id="2.60.40.1190">
    <property type="match status" value="1"/>
</dbReference>
<dbReference type="Gene3D" id="2.60.40.10">
    <property type="entry name" value="Immunoglobulins"/>
    <property type="match status" value="1"/>
</dbReference>
<dbReference type="GO" id="GO:0030246">
    <property type="term" value="F:carbohydrate binding"/>
    <property type="evidence" value="ECO:0007669"/>
    <property type="project" value="InterPro"/>
</dbReference>
<dbReference type="EMBL" id="SMKY01000250">
    <property type="protein sequence ID" value="TDD69560.1"/>
    <property type="molecule type" value="Genomic_DNA"/>
</dbReference>
<evidence type="ECO:0000259" key="4">
    <source>
        <dbReference type="Pfam" id="PF06452"/>
    </source>
</evidence>
<dbReference type="Gene3D" id="3.40.50.10320">
    <property type="entry name" value="LmbE-like"/>
    <property type="match status" value="1"/>
</dbReference>
<keyword evidence="6" id="KW-1185">Reference proteome</keyword>